<gene>
    <name evidence="1" type="ORF">BC938DRAFT_470581</name>
</gene>
<dbReference type="Proteomes" id="UP000274822">
    <property type="component" value="Unassembled WGS sequence"/>
</dbReference>
<sequence length="94" mass="10655">MISLISSQPSRFCTLSPFTPPTPALSSGVRLSTLNHSRCIFPHPLHVLRSARCLSKSSRWMRRSARWECLHFITGPESRSEVEEVDEEEEGEGE</sequence>
<keyword evidence="2" id="KW-1185">Reference proteome</keyword>
<evidence type="ECO:0000313" key="1">
    <source>
        <dbReference type="EMBL" id="RUS33676.1"/>
    </source>
</evidence>
<feature type="non-terminal residue" evidence="1">
    <location>
        <position position="94"/>
    </location>
</feature>
<reference evidence="1 2" key="1">
    <citation type="journal article" date="2018" name="New Phytol.">
        <title>Phylogenomics of Endogonaceae and evolution of mycorrhizas within Mucoromycota.</title>
        <authorList>
            <person name="Chang Y."/>
            <person name="Desiro A."/>
            <person name="Na H."/>
            <person name="Sandor L."/>
            <person name="Lipzen A."/>
            <person name="Clum A."/>
            <person name="Barry K."/>
            <person name="Grigoriev I.V."/>
            <person name="Martin F.M."/>
            <person name="Stajich J.E."/>
            <person name="Smith M.E."/>
            <person name="Bonito G."/>
            <person name="Spatafora J.W."/>
        </authorList>
    </citation>
    <scope>NUCLEOTIDE SEQUENCE [LARGE SCALE GENOMIC DNA]</scope>
    <source>
        <strain evidence="1 2">AD002</strain>
    </source>
</reference>
<dbReference type="AlphaFoldDB" id="A0A433QV91"/>
<dbReference type="EMBL" id="RBNJ01001014">
    <property type="protein sequence ID" value="RUS33676.1"/>
    <property type="molecule type" value="Genomic_DNA"/>
</dbReference>
<organism evidence="1 2">
    <name type="scientific">Jimgerdemannia flammicorona</name>
    <dbReference type="NCBI Taxonomy" id="994334"/>
    <lineage>
        <taxon>Eukaryota</taxon>
        <taxon>Fungi</taxon>
        <taxon>Fungi incertae sedis</taxon>
        <taxon>Mucoromycota</taxon>
        <taxon>Mucoromycotina</taxon>
        <taxon>Endogonomycetes</taxon>
        <taxon>Endogonales</taxon>
        <taxon>Endogonaceae</taxon>
        <taxon>Jimgerdemannia</taxon>
    </lineage>
</organism>
<name>A0A433QV91_9FUNG</name>
<evidence type="ECO:0000313" key="2">
    <source>
        <dbReference type="Proteomes" id="UP000274822"/>
    </source>
</evidence>
<comment type="caution">
    <text evidence="1">The sequence shown here is derived from an EMBL/GenBank/DDBJ whole genome shotgun (WGS) entry which is preliminary data.</text>
</comment>
<proteinExistence type="predicted"/>
<protein>
    <submittedName>
        <fullName evidence="1">Uncharacterized protein</fullName>
    </submittedName>
</protein>
<accession>A0A433QV91</accession>